<dbReference type="InterPro" id="IPR027417">
    <property type="entry name" value="P-loop_NTPase"/>
</dbReference>
<dbReference type="EMBL" id="QNUX01000013">
    <property type="protein sequence ID" value="RBN49472.1"/>
    <property type="molecule type" value="Genomic_DNA"/>
</dbReference>
<dbReference type="Gene3D" id="3.40.50.300">
    <property type="entry name" value="P-loop containing nucleotide triphosphate hydrolases"/>
    <property type="match status" value="2"/>
</dbReference>
<dbReference type="GO" id="GO:0006302">
    <property type="term" value="P:double-strand break repair"/>
    <property type="evidence" value="ECO:0007669"/>
    <property type="project" value="InterPro"/>
</dbReference>
<keyword evidence="3" id="KW-1185">Reference proteome</keyword>
<dbReference type="RefSeq" id="WP_113637049.1">
    <property type="nucleotide sequence ID" value="NZ_QNUX01000013.1"/>
</dbReference>
<dbReference type="SUPFAM" id="SSF52540">
    <property type="entry name" value="P-loop containing nucleoside triphosphate hydrolases"/>
    <property type="match status" value="2"/>
</dbReference>
<name>A0A366AX73_9FLAO</name>
<keyword evidence="1" id="KW-0175">Coiled coil</keyword>
<dbReference type="PANTHER" id="PTHR32114:SF2">
    <property type="entry name" value="ABC TRANSPORTER ABCH.3"/>
    <property type="match status" value="1"/>
</dbReference>
<evidence type="ECO:0000313" key="2">
    <source>
        <dbReference type="EMBL" id="RBN49472.1"/>
    </source>
</evidence>
<protein>
    <submittedName>
        <fullName evidence="2">DNA sulfur modification protein DndD</fullName>
    </submittedName>
</protein>
<evidence type="ECO:0000313" key="3">
    <source>
        <dbReference type="Proteomes" id="UP000253676"/>
    </source>
</evidence>
<comment type="caution">
    <text evidence="2">The sequence shown here is derived from an EMBL/GenBank/DDBJ whole genome shotgun (WGS) entry which is preliminary data.</text>
</comment>
<evidence type="ECO:0000256" key="1">
    <source>
        <dbReference type="SAM" id="Coils"/>
    </source>
</evidence>
<dbReference type="NCBIfam" id="TIGR03185">
    <property type="entry name" value="DNA_S_dndD"/>
    <property type="match status" value="1"/>
</dbReference>
<reference evidence="2 3" key="1">
    <citation type="submission" date="2018-07" db="EMBL/GenBank/DDBJ databases">
        <title>Complete genome sequence of Flavobacterium psychrolimnae LMG 22018.</title>
        <authorList>
            <person name="Kim D.-U."/>
        </authorList>
    </citation>
    <scope>NUCLEOTIDE SEQUENCE [LARGE SCALE GENOMIC DNA]</scope>
    <source>
        <strain evidence="2 3">LMG 22018</strain>
    </source>
</reference>
<feature type="coiled-coil region" evidence="1">
    <location>
        <begin position="421"/>
        <end position="481"/>
    </location>
</feature>
<dbReference type="OrthoDB" id="9795626at2"/>
<proteinExistence type="predicted"/>
<gene>
    <name evidence="2" type="primary">dndD</name>
    <name evidence="2" type="ORF">DR980_13605</name>
</gene>
<dbReference type="PANTHER" id="PTHR32114">
    <property type="entry name" value="ABC TRANSPORTER ABCH.3"/>
    <property type="match status" value="1"/>
</dbReference>
<dbReference type="InterPro" id="IPR017599">
    <property type="entry name" value="DNA_S_DndD"/>
</dbReference>
<dbReference type="AlphaFoldDB" id="A0A366AX73"/>
<organism evidence="2 3">
    <name type="scientific">Flavobacterium psychrolimnae</name>
    <dbReference type="NCBI Taxonomy" id="249351"/>
    <lineage>
        <taxon>Bacteria</taxon>
        <taxon>Pseudomonadati</taxon>
        <taxon>Bacteroidota</taxon>
        <taxon>Flavobacteriia</taxon>
        <taxon>Flavobacteriales</taxon>
        <taxon>Flavobacteriaceae</taxon>
        <taxon>Flavobacterium</taxon>
    </lineage>
</organism>
<dbReference type="GO" id="GO:0016887">
    <property type="term" value="F:ATP hydrolysis activity"/>
    <property type="evidence" value="ECO:0007669"/>
    <property type="project" value="InterPro"/>
</dbReference>
<dbReference type="Proteomes" id="UP000253676">
    <property type="component" value="Unassembled WGS sequence"/>
</dbReference>
<accession>A0A366AX73</accession>
<sequence>MTIKEIELYNFRIYKNSNYIDFSNQEDKNIFVVSGRNGFGKTTFLMSLVWCLYGRQMQDVDDIYKKEIDDQGGYSKYIANSLNRLSKSEGDYNFHVSITFHNLNIPEVPCKEIVIKRSYNAKTSTSEEVEVLIDGHPSELAKEVGQEIFIREFIMPIEIAKFFFFDAEKIVSLAEVNTPEQKRRLSKAYSEVLGIKKYEDIKGELEGLQLKIRQDSASASEKSQLRLLEAEFDNCDDKIKDNESLIQDLREKRSEKNKGSRDIQEKLIKSGSLITVEELQIIRTQEEDLTKKLSDLQNELKDSYDIIPFAIAGEKFLEVSNQLENEANFKAAKFKDENVKGVTNKILTDLIKEPKPSDLVIDYQIEKHFAETFEKLIRKHFFSDAPELPEDFKMLQEFSDSEQNELLALFNNIRYSFKESFKRITSEYNLARNELNSIRKKIRDAETNQESPMIAEFRKQKEDLDKEIIRIDETIDSLNREIGEFINEKTQKGKRIEELSKKLHVSEKNKVKDEIITRNIGNLRDFIEKFKIKKKESLEEQILEGLETLLHKKGFVKKVEVEIIGETIDIILKNVRGEEIKKESLSKGEQQMYATALLRALVEGSDIQFPVFIDSPMQKFDEQHAENIVKYFYPNISDQVVIFPLINKELTEREYNILSNNIAKTFLINNIHEDKSEFLPLEPKDFISTYNKMYNNAD</sequence>